<protein>
    <submittedName>
        <fullName evidence="1">Uncharacterized protein</fullName>
    </submittedName>
</protein>
<sequence length="33" mass="3526">KNIVIDNYMFGVSAVGKDGNESVVAFPTGLIRN</sequence>
<reference evidence="1" key="1">
    <citation type="submission" date="2018-06" db="EMBL/GenBank/DDBJ databases">
        <authorList>
            <person name="Zhirakovskaya E."/>
        </authorList>
    </citation>
    <scope>NUCLEOTIDE SEQUENCE</scope>
</reference>
<evidence type="ECO:0000313" key="1">
    <source>
        <dbReference type="EMBL" id="VAW29292.1"/>
    </source>
</evidence>
<organism evidence="1">
    <name type="scientific">hydrothermal vent metagenome</name>
    <dbReference type="NCBI Taxonomy" id="652676"/>
    <lineage>
        <taxon>unclassified sequences</taxon>
        <taxon>metagenomes</taxon>
        <taxon>ecological metagenomes</taxon>
    </lineage>
</organism>
<proteinExistence type="predicted"/>
<dbReference type="EMBL" id="UOES01000544">
    <property type="protein sequence ID" value="VAW29292.1"/>
    <property type="molecule type" value="Genomic_DNA"/>
</dbReference>
<dbReference type="AlphaFoldDB" id="A0A3B0USM5"/>
<gene>
    <name evidence="1" type="ORF">MNBD_BACTEROID06-593</name>
</gene>
<name>A0A3B0USM5_9ZZZZ</name>
<accession>A0A3B0USM5</accession>
<feature type="non-terminal residue" evidence="1">
    <location>
        <position position="1"/>
    </location>
</feature>